<dbReference type="Pfam" id="PF03842">
    <property type="entry name" value="Silic_transp"/>
    <property type="match status" value="2"/>
</dbReference>
<accession>A0A1D8RAD8</accession>
<reference evidence="2" key="1">
    <citation type="journal article" date="2016" name="Mol. Biol. Evol.">
        <title>The Evolution of Silicon Transport in Eukaryotes.</title>
        <authorList>
            <person name="Marron A.O."/>
            <person name="Ratcliffe S."/>
            <person name="Wheeler G.L."/>
            <person name="Goldstein R.E."/>
            <person name="King N."/>
            <person name="Not F."/>
            <person name="de Vargas C."/>
            <person name="Richter D.J."/>
        </authorList>
    </citation>
    <scope>NUCLEOTIDE SEQUENCE</scope>
    <source>
        <strain evidence="2">ATCC 50111</strain>
    </source>
</reference>
<name>A0A1D8RAD8_9EUKA</name>
<proteinExistence type="evidence at transcript level"/>
<keyword evidence="1" id="KW-1133">Transmembrane helix</keyword>
<dbReference type="InterPro" id="IPR004693">
    <property type="entry name" value="Silicon_transpt"/>
</dbReference>
<organism evidence="2">
    <name type="scientific">Diaphanoeca grandis</name>
    <dbReference type="NCBI Taxonomy" id="28014"/>
    <lineage>
        <taxon>Eukaryota</taxon>
        <taxon>Choanoflagellata</taxon>
        <taxon>Acanthoecida</taxon>
        <taxon>Stephanoecidae</taxon>
        <taxon>Diaphanoeca</taxon>
    </lineage>
</organism>
<feature type="transmembrane region" description="Helical" evidence="1">
    <location>
        <begin position="93"/>
        <end position="112"/>
    </location>
</feature>
<dbReference type="GO" id="GO:0015708">
    <property type="term" value="P:silicic acid import across plasma membrane"/>
    <property type="evidence" value="ECO:0007669"/>
    <property type="project" value="InterPro"/>
</dbReference>
<gene>
    <name evidence="2" type="primary">SITbeta</name>
</gene>
<keyword evidence="1" id="KW-0812">Transmembrane</keyword>
<feature type="transmembrane region" description="Helical" evidence="1">
    <location>
        <begin position="460"/>
        <end position="486"/>
    </location>
</feature>
<dbReference type="EMBL" id="KU821738">
    <property type="protein sequence ID" value="AOW69265.1"/>
    <property type="molecule type" value="mRNA"/>
</dbReference>
<keyword evidence="1" id="KW-0472">Membrane</keyword>
<evidence type="ECO:0000313" key="2">
    <source>
        <dbReference type="EMBL" id="AOW69265.1"/>
    </source>
</evidence>
<feature type="transmembrane region" description="Helical" evidence="1">
    <location>
        <begin position="339"/>
        <end position="364"/>
    </location>
</feature>
<dbReference type="AlphaFoldDB" id="A0A1D8RAD8"/>
<feature type="transmembrane region" description="Helical" evidence="1">
    <location>
        <begin position="217"/>
        <end position="235"/>
    </location>
</feature>
<evidence type="ECO:0000256" key="1">
    <source>
        <dbReference type="SAM" id="Phobius"/>
    </source>
</evidence>
<sequence>MELSSGSEVGHPDGGYLVTEAQNVQVQQEPFYANEPKQPKSVFAEHPFTIAYRKFSYCWSLFLLVFALFVTYYDLAMGWTNDFDDLPHRSEPYMVFINIFLFTIFLFWVALLEGAQVSIVGLSSVNIESFKMTHPRSYAVCKLCHRGCNLERFIVGRQFLLLFIVFIISRLGSHNQLKESFKGFNESATVNNTYDKDFYIGDWEWVRIAELVFLQNSILLMIVIIVPGLVSQLIAADKMLDFLELPFAPMLTVALPSLGLEALGITHTAYVLRDLFARASGTEIDAKAKMPKTIFYYLKVFMSITLVVFGLVCVLVGLFTKQTNATNGKGWELLPGWAAFLVTLFFMFVIGCCEGFQIAAMKLASKSTSELKVNYKQAYRTTQTLFAGRNLQAFLVGRHVFVAMMMVLLGRVTGFARPCPDAPIDASTGFPIDPTDGNYDSECIFNFPEWFMKGFMQSGIIGAIVVVNIAQLSFRMFAAGFPVIFINNRLMFFLLKVCLFVEATGIVNSCWPLAWGLDGFCKLNPDPFDGDGDVETPAHNVIHRKKSMGIPQSKDVSPFNLDQPECEFHMHSDYTFKISYV</sequence>
<protein>
    <submittedName>
        <fullName evidence="2">Silicon transporter beta</fullName>
    </submittedName>
</protein>
<feature type="transmembrane region" description="Helical" evidence="1">
    <location>
        <begin position="294"/>
        <end position="319"/>
    </location>
</feature>
<feature type="transmembrane region" description="Helical" evidence="1">
    <location>
        <begin position="55"/>
        <end position="73"/>
    </location>
</feature>
<feature type="transmembrane region" description="Helical" evidence="1">
    <location>
        <begin position="385"/>
        <end position="408"/>
    </location>
</feature>
<feature type="transmembrane region" description="Helical" evidence="1">
    <location>
        <begin position="247"/>
        <end position="273"/>
    </location>
</feature>